<protein>
    <submittedName>
        <fullName evidence="2">PTS system mannose/fructose/sorbose family transporter subunit IID</fullName>
    </submittedName>
</protein>
<evidence type="ECO:0000313" key="2">
    <source>
        <dbReference type="EMBL" id="MEQ2636745.1"/>
    </source>
</evidence>
<dbReference type="PANTHER" id="PTHR32502:SF23">
    <property type="entry name" value="TRANSPORT PROTEIN, PTS SYSTEM"/>
    <property type="match status" value="1"/>
</dbReference>
<name>A0ABV1ICW6_9ACTN</name>
<dbReference type="PANTHER" id="PTHR32502">
    <property type="entry name" value="N-ACETYLGALACTOSAMINE PERMEASE II COMPONENT-RELATED"/>
    <property type="match status" value="1"/>
</dbReference>
<feature type="transmembrane region" description="Helical" evidence="1">
    <location>
        <begin position="272"/>
        <end position="291"/>
    </location>
</feature>
<organism evidence="2 3">
    <name type="scientific">Paratractidigestivibacter faecalis</name>
    <dbReference type="NCBI Taxonomy" id="2292441"/>
    <lineage>
        <taxon>Bacteria</taxon>
        <taxon>Bacillati</taxon>
        <taxon>Actinomycetota</taxon>
        <taxon>Coriobacteriia</taxon>
        <taxon>Coriobacteriales</taxon>
        <taxon>Atopobiaceae</taxon>
        <taxon>Paratractidigestivibacter</taxon>
    </lineage>
</organism>
<feature type="transmembrane region" description="Helical" evidence="1">
    <location>
        <begin position="209"/>
        <end position="235"/>
    </location>
</feature>
<reference evidence="2 3" key="1">
    <citation type="submission" date="2024-04" db="EMBL/GenBank/DDBJ databases">
        <title>Human intestinal bacterial collection.</title>
        <authorList>
            <person name="Pauvert C."/>
            <person name="Hitch T.C.A."/>
            <person name="Clavel T."/>
        </authorList>
    </citation>
    <scope>NUCLEOTIDE SEQUENCE [LARGE SCALE GENOMIC DNA]</scope>
    <source>
        <strain evidence="2 3">CLA-AA-H197</strain>
    </source>
</reference>
<dbReference type="EMBL" id="JBBNGS010000001">
    <property type="protein sequence ID" value="MEQ2636745.1"/>
    <property type="molecule type" value="Genomic_DNA"/>
</dbReference>
<keyword evidence="1" id="KW-1133">Transmembrane helix</keyword>
<gene>
    <name evidence="2" type="ORF">AAAT05_00050</name>
</gene>
<dbReference type="InterPro" id="IPR004704">
    <property type="entry name" value="PTS_IID_man"/>
</dbReference>
<feature type="transmembrane region" description="Helical" evidence="1">
    <location>
        <begin position="247"/>
        <end position="265"/>
    </location>
</feature>
<sequence length="292" mass="31181">MSDEKTLATKPESDVKINLSTKDLPAEDRKMLKSMFLRTNCLYALWAGQAQAAAGGMLFTMEPALNRYYADQKKRAEAMSRYTSWYNITLNVHPVVSGICAAMERDAAEDENFDVSNIQAVKASLMGPLSGVGDAFFWGVLRIIAAGIGIGLAATGSPLGAIAFLLIYNIPSWIVRWGCQVLGFKLGTSFISKVSESGLMGVVTKAAGILGLLMIGAMTASNVAFNVALTIPVAGSDPIMVQTYLDAMFKGLIPMLITLGCFKLLKKNVNVLWIILGIMALGLVCGLLGIVA</sequence>
<dbReference type="InterPro" id="IPR050303">
    <property type="entry name" value="GatZ_KbaZ_carbometab"/>
</dbReference>
<dbReference type="PROSITE" id="PS51108">
    <property type="entry name" value="PTS_EIID"/>
    <property type="match status" value="1"/>
</dbReference>
<keyword evidence="1" id="KW-0812">Transmembrane</keyword>
<accession>A0ABV1ICW6</accession>
<comment type="caution">
    <text evidence="2">The sequence shown here is derived from an EMBL/GenBank/DDBJ whole genome shotgun (WGS) entry which is preliminary data.</text>
</comment>
<proteinExistence type="predicted"/>
<keyword evidence="3" id="KW-1185">Reference proteome</keyword>
<feature type="transmembrane region" description="Helical" evidence="1">
    <location>
        <begin position="40"/>
        <end position="59"/>
    </location>
</feature>
<dbReference type="Proteomes" id="UP001478817">
    <property type="component" value="Unassembled WGS sequence"/>
</dbReference>
<feature type="transmembrane region" description="Helical" evidence="1">
    <location>
        <begin position="135"/>
        <end position="168"/>
    </location>
</feature>
<evidence type="ECO:0000256" key="1">
    <source>
        <dbReference type="SAM" id="Phobius"/>
    </source>
</evidence>
<dbReference type="RefSeq" id="WP_120178433.1">
    <property type="nucleotide sequence ID" value="NZ_DBEZBG010000103.1"/>
</dbReference>
<keyword evidence="1" id="KW-0472">Membrane</keyword>
<evidence type="ECO:0000313" key="3">
    <source>
        <dbReference type="Proteomes" id="UP001478817"/>
    </source>
</evidence>
<dbReference type="Pfam" id="PF03613">
    <property type="entry name" value="EIID-AGA"/>
    <property type="match status" value="1"/>
</dbReference>